<protein>
    <submittedName>
        <fullName evidence="2">Uncharacterized protein</fullName>
    </submittedName>
</protein>
<dbReference type="Proteomes" id="UP000005237">
    <property type="component" value="Unassembled WGS sequence"/>
</dbReference>
<evidence type="ECO:0000256" key="1">
    <source>
        <dbReference type="SAM" id="Phobius"/>
    </source>
</evidence>
<dbReference type="EnsemblMetazoa" id="CJA03549.1">
    <property type="protein sequence ID" value="CJA03549.1"/>
    <property type="gene ID" value="WBGene00122753"/>
</dbReference>
<reference evidence="2" key="2">
    <citation type="submission" date="2022-06" db="UniProtKB">
        <authorList>
            <consortium name="EnsemblMetazoa"/>
        </authorList>
    </citation>
    <scope>IDENTIFICATION</scope>
    <source>
        <strain evidence="2">DF5081</strain>
    </source>
</reference>
<sequence>MVALFAIVHVFYYRYKILSHQKLSSCQIFRNFVLIHTPAMFCAICQFVNPSHHSAILLETRALHPGYIFKPNSVFGFSALRSPIVKASTIIFTIVLIINPLIALVYRK</sequence>
<feature type="transmembrane region" description="Helical" evidence="1">
    <location>
        <begin position="84"/>
        <end position="106"/>
    </location>
</feature>
<dbReference type="InterPro" id="IPR019421">
    <property type="entry name" value="7TM_GPCR_serpentine_rcpt_Srd"/>
</dbReference>
<accession>A0A8R1DIR0</accession>
<keyword evidence="1" id="KW-0472">Membrane</keyword>
<evidence type="ECO:0000313" key="3">
    <source>
        <dbReference type="Proteomes" id="UP000005237"/>
    </source>
</evidence>
<keyword evidence="1" id="KW-0812">Transmembrane</keyword>
<keyword evidence="3" id="KW-1185">Reference proteome</keyword>
<dbReference type="Pfam" id="PF10317">
    <property type="entry name" value="7TM_GPCR_Srd"/>
    <property type="match status" value="1"/>
</dbReference>
<proteinExistence type="predicted"/>
<organism evidence="2 3">
    <name type="scientific">Caenorhabditis japonica</name>
    <dbReference type="NCBI Taxonomy" id="281687"/>
    <lineage>
        <taxon>Eukaryota</taxon>
        <taxon>Metazoa</taxon>
        <taxon>Ecdysozoa</taxon>
        <taxon>Nematoda</taxon>
        <taxon>Chromadorea</taxon>
        <taxon>Rhabditida</taxon>
        <taxon>Rhabditina</taxon>
        <taxon>Rhabditomorpha</taxon>
        <taxon>Rhabditoidea</taxon>
        <taxon>Rhabditidae</taxon>
        <taxon>Peloderinae</taxon>
        <taxon>Caenorhabditis</taxon>
    </lineage>
</organism>
<name>A0A8R1DIR0_CAEJA</name>
<reference evidence="3" key="1">
    <citation type="submission" date="2010-08" db="EMBL/GenBank/DDBJ databases">
        <authorList>
            <consortium name="Caenorhabditis japonica Sequencing Consortium"/>
            <person name="Wilson R.K."/>
        </authorList>
    </citation>
    <scope>NUCLEOTIDE SEQUENCE [LARGE SCALE GENOMIC DNA]</scope>
    <source>
        <strain evidence="3">DF5081</strain>
    </source>
</reference>
<keyword evidence="1" id="KW-1133">Transmembrane helix</keyword>
<evidence type="ECO:0000313" key="2">
    <source>
        <dbReference type="EnsemblMetazoa" id="CJA03549.1"/>
    </source>
</evidence>
<dbReference type="AlphaFoldDB" id="A0A8R1DIR0"/>